<accession>A0A2H5PMH3</accession>
<dbReference type="PROSITE" id="PS00108">
    <property type="entry name" value="PROTEIN_KINASE_ST"/>
    <property type="match status" value="1"/>
</dbReference>
<dbReference type="FunFam" id="1.10.510.10:FF:000104">
    <property type="entry name" value="serine/threonine-protein kinase MAK isoform X1"/>
    <property type="match status" value="1"/>
</dbReference>
<dbReference type="Gene3D" id="1.10.510.10">
    <property type="entry name" value="Transferase(Phosphotransferase) domain 1"/>
    <property type="match status" value="1"/>
</dbReference>
<dbReference type="InterPro" id="IPR008271">
    <property type="entry name" value="Ser/Thr_kinase_AS"/>
</dbReference>
<sequence length="405" mass="45748">MEKYSLTKKLGSGSFGCVWQAVNKHSGEVVAIKALKKSYSREKCLNLREVKCLRKLNHPNIVKVKELIVEKGNVFFVFECMQCNLYQLMEAKKQKQQLFSESAVKAWLFQVFRGLDYVHQQGYFHRDLKPENLLVSQGTIKIADFGLAREIDAFPPYTERVGTRWYQAPEILFKSGLYSSKVDMWAMGAIMAELLLFRPLFQGTDEADQMYKICSVLGSPTMDSWADGLRQAMAINYQFPQLSGVNLSALMPSASEDAINLIESLCSWDPCKRPTAAEALQHPFFKRCLYVPPHLRSTPAVAATRRGMLKQQGDRIDAEALPYPKIVKQLSPLDIMTAVQQNSAAGRKGQQSLANKAIAANRQPMGQMKLPSMKAGVQWNAESRDWFLGPFQNLEPGRIYNEKFG</sequence>
<name>A0A2H5PMH3_CITUN</name>
<keyword evidence="6" id="KW-0808">Transferase</keyword>
<evidence type="ECO:0000256" key="8">
    <source>
        <dbReference type="ARBA" id="ARBA00022777"/>
    </source>
</evidence>
<keyword evidence="7 14" id="KW-0547">Nucleotide-binding</keyword>
<evidence type="ECO:0000256" key="10">
    <source>
        <dbReference type="ARBA" id="ARBA00047592"/>
    </source>
</evidence>
<keyword evidence="18" id="KW-1185">Reference proteome</keyword>
<evidence type="ECO:0000256" key="3">
    <source>
        <dbReference type="ARBA" id="ARBA00012425"/>
    </source>
</evidence>
<dbReference type="PROSITE" id="PS00107">
    <property type="entry name" value="PROTEIN_KINASE_ATP"/>
    <property type="match status" value="1"/>
</dbReference>
<evidence type="ECO:0000256" key="9">
    <source>
        <dbReference type="ARBA" id="ARBA00022840"/>
    </source>
</evidence>
<keyword evidence="9 14" id="KW-0067">ATP-binding</keyword>
<dbReference type="Gene3D" id="3.30.200.20">
    <property type="entry name" value="Phosphorylase Kinase, domain 1"/>
    <property type="match status" value="1"/>
</dbReference>
<evidence type="ECO:0000256" key="4">
    <source>
        <dbReference type="ARBA" id="ARBA00022527"/>
    </source>
</evidence>
<keyword evidence="5" id="KW-0597">Phosphoprotein</keyword>
<dbReference type="STRING" id="55188.A0A2H5PMH3"/>
<evidence type="ECO:0000313" key="18">
    <source>
        <dbReference type="Proteomes" id="UP000236630"/>
    </source>
</evidence>
<keyword evidence="8" id="KW-0418">Kinase</keyword>
<comment type="catalytic activity">
    <reaction evidence="13">
        <text>L-seryl-[protein] + ATP = O-phospho-L-seryl-[protein] + ADP + H(+)</text>
        <dbReference type="Rhea" id="RHEA:17989"/>
        <dbReference type="Rhea" id="RHEA-COMP:9863"/>
        <dbReference type="Rhea" id="RHEA-COMP:11604"/>
        <dbReference type="ChEBI" id="CHEBI:15378"/>
        <dbReference type="ChEBI" id="CHEBI:29999"/>
        <dbReference type="ChEBI" id="CHEBI:30616"/>
        <dbReference type="ChEBI" id="CHEBI:83421"/>
        <dbReference type="ChEBI" id="CHEBI:456216"/>
        <dbReference type="EC" id="2.7.11.22"/>
    </reaction>
</comment>
<dbReference type="Pfam" id="PF00069">
    <property type="entry name" value="Pkinase"/>
    <property type="match status" value="1"/>
</dbReference>
<evidence type="ECO:0000256" key="2">
    <source>
        <dbReference type="ARBA" id="ARBA00008832"/>
    </source>
</evidence>
<evidence type="ECO:0000256" key="15">
    <source>
        <dbReference type="RuleBase" id="RU000304"/>
    </source>
</evidence>
<evidence type="ECO:0000256" key="6">
    <source>
        <dbReference type="ARBA" id="ARBA00022679"/>
    </source>
</evidence>
<dbReference type="InterPro" id="IPR017441">
    <property type="entry name" value="Protein_kinase_ATP_BS"/>
</dbReference>
<dbReference type="InterPro" id="IPR011009">
    <property type="entry name" value="Kinase-like_dom_sf"/>
</dbReference>
<dbReference type="GO" id="GO:0004707">
    <property type="term" value="F:MAP kinase activity"/>
    <property type="evidence" value="ECO:0007669"/>
    <property type="project" value="UniProtKB-EC"/>
</dbReference>
<comment type="caution">
    <text evidence="17">The sequence shown here is derived from an EMBL/GenBank/DDBJ whole genome shotgun (WGS) entry which is preliminary data.</text>
</comment>
<dbReference type="PANTHER" id="PTHR24055">
    <property type="entry name" value="MITOGEN-ACTIVATED PROTEIN KINASE"/>
    <property type="match status" value="1"/>
</dbReference>
<dbReference type="CDD" id="cd07830">
    <property type="entry name" value="STKc_MAK_like"/>
    <property type="match status" value="1"/>
</dbReference>
<protein>
    <recommendedName>
        <fullName evidence="3">cyclin-dependent kinase</fullName>
        <ecNumber evidence="3">2.7.11.22</ecNumber>
    </recommendedName>
</protein>
<dbReference type="Proteomes" id="UP000236630">
    <property type="component" value="Unassembled WGS sequence"/>
</dbReference>
<comment type="catalytic activity">
    <reaction evidence="11">
        <text>L-threonyl-[protein] + ATP = O-phospho-L-threonyl-[protein] + ADP + H(+)</text>
        <dbReference type="Rhea" id="RHEA:46608"/>
        <dbReference type="Rhea" id="RHEA-COMP:11060"/>
        <dbReference type="Rhea" id="RHEA-COMP:11605"/>
        <dbReference type="ChEBI" id="CHEBI:15378"/>
        <dbReference type="ChEBI" id="CHEBI:30013"/>
        <dbReference type="ChEBI" id="CHEBI:30616"/>
        <dbReference type="ChEBI" id="CHEBI:61977"/>
        <dbReference type="ChEBI" id="CHEBI:456216"/>
        <dbReference type="EC" id="2.7.11.22"/>
    </reaction>
</comment>
<dbReference type="InterPro" id="IPR000719">
    <property type="entry name" value="Prot_kinase_dom"/>
</dbReference>
<dbReference type="SMART" id="SM00220">
    <property type="entry name" value="S_TKc"/>
    <property type="match status" value="1"/>
</dbReference>
<dbReference type="EC" id="2.7.11.22" evidence="3"/>
<organism evidence="17 18">
    <name type="scientific">Citrus unshiu</name>
    <name type="common">Satsuma mandarin</name>
    <name type="synonym">Citrus nobilis var. unshiu</name>
    <dbReference type="NCBI Taxonomy" id="55188"/>
    <lineage>
        <taxon>Eukaryota</taxon>
        <taxon>Viridiplantae</taxon>
        <taxon>Streptophyta</taxon>
        <taxon>Embryophyta</taxon>
        <taxon>Tracheophyta</taxon>
        <taxon>Spermatophyta</taxon>
        <taxon>Magnoliopsida</taxon>
        <taxon>eudicotyledons</taxon>
        <taxon>Gunneridae</taxon>
        <taxon>Pentapetalae</taxon>
        <taxon>rosids</taxon>
        <taxon>malvids</taxon>
        <taxon>Sapindales</taxon>
        <taxon>Rutaceae</taxon>
        <taxon>Aurantioideae</taxon>
        <taxon>Citrus</taxon>
    </lineage>
</organism>
<reference evidence="17 18" key="1">
    <citation type="journal article" date="2017" name="Front. Genet.">
        <title>Draft sequencing of the heterozygous diploid genome of Satsuma (Citrus unshiu Marc.) using a hybrid assembly approach.</title>
        <authorList>
            <person name="Shimizu T."/>
            <person name="Tanizawa Y."/>
            <person name="Mochizuki T."/>
            <person name="Nagasaki H."/>
            <person name="Yoshioka T."/>
            <person name="Toyoda A."/>
            <person name="Fujiyama A."/>
            <person name="Kaminuma E."/>
            <person name="Nakamura Y."/>
        </authorList>
    </citation>
    <scope>NUCLEOTIDE SEQUENCE [LARGE SCALE GENOMIC DNA]</scope>
    <source>
        <strain evidence="18">cv. Miyagawa wase</strain>
    </source>
</reference>
<gene>
    <name evidence="17" type="ORF">CUMW_148270</name>
</gene>
<comment type="catalytic activity">
    <reaction evidence="10">
        <text>L-threonyl-[protein] + ATP = O-phospho-L-threonyl-[protein] + ADP + H(+)</text>
        <dbReference type="Rhea" id="RHEA:46608"/>
        <dbReference type="Rhea" id="RHEA-COMP:11060"/>
        <dbReference type="Rhea" id="RHEA-COMP:11605"/>
        <dbReference type="ChEBI" id="CHEBI:15378"/>
        <dbReference type="ChEBI" id="CHEBI:30013"/>
        <dbReference type="ChEBI" id="CHEBI:30616"/>
        <dbReference type="ChEBI" id="CHEBI:61977"/>
        <dbReference type="ChEBI" id="CHEBI:456216"/>
        <dbReference type="EC" id="2.7.11.24"/>
    </reaction>
</comment>
<comment type="catalytic activity">
    <reaction evidence="12">
        <text>L-seryl-[protein] + ATP = O-phospho-L-seryl-[protein] + ADP + H(+)</text>
        <dbReference type="Rhea" id="RHEA:17989"/>
        <dbReference type="Rhea" id="RHEA-COMP:9863"/>
        <dbReference type="Rhea" id="RHEA-COMP:11604"/>
        <dbReference type="ChEBI" id="CHEBI:15378"/>
        <dbReference type="ChEBI" id="CHEBI:29999"/>
        <dbReference type="ChEBI" id="CHEBI:30616"/>
        <dbReference type="ChEBI" id="CHEBI:83421"/>
        <dbReference type="ChEBI" id="CHEBI:456216"/>
        <dbReference type="EC" id="2.7.11.24"/>
    </reaction>
</comment>
<comment type="similarity">
    <text evidence="1">Belongs to the protein kinase superfamily. CMGC Ser/Thr protein kinase family. CDC2/CDKX subfamily.</text>
</comment>
<dbReference type="GO" id="GO:0004693">
    <property type="term" value="F:cyclin-dependent protein serine/threonine kinase activity"/>
    <property type="evidence" value="ECO:0007669"/>
    <property type="project" value="UniProtKB-EC"/>
</dbReference>
<comment type="similarity">
    <text evidence="2">Belongs to the protein kinase superfamily. CMGC Ser/Thr protein kinase family. MAP kinase subfamily.</text>
</comment>
<evidence type="ECO:0000256" key="7">
    <source>
        <dbReference type="ARBA" id="ARBA00022741"/>
    </source>
</evidence>
<evidence type="ECO:0000256" key="12">
    <source>
        <dbReference type="ARBA" id="ARBA00048312"/>
    </source>
</evidence>
<evidence type="ECO:0000259" key="16">
    <source>
        <dbReference type="PROSITE" id="PS50011"/>
    </source>
</evidence>
<evidence type="ECO:0000256" key="11">
    <source>
        <dbReference type="ARBA" id="ARBA00047811"/>
    </source>
</evidence>
<dbReference type="SUPFAM" id="SSF56112">
    <property type="entry name" value="Protein kinase-like (PK-like)"/>
    <property type="match status" value="1"/>
</dbReference>
<feature type="binding site" evidence="14">
    <location>
        <position position="33"/>
    </location>
    <ligand>
        <name>ATP</name>
        <dbReference type="ChEBI" id="CHEBI:30616"/>
    </ligand>
</feature>
<proteinExistence type="inferred from homology"/>
<dbReference type="GO" id="GO:0005524">
    <property type="term" value="F:ATP binding"/>
    <property type="evidence" value="ECO:0007669"/>
    <property type="project" value="UniProtKB-UniRule"/>
</dbReference>
<dbReference type="EMBL" id="BDQV01000090">
    <property type="protein sequence ID" value="GAY53305.1"/>
    <property type="molecule type" value="Genomic_DNA"/>
</dbReference>
<evidence type="ECO:0000313" key="17">
    <source>
        <dbReference type="EMBL" id="GAY53305.1"/>
    </source>
</evidence>
<evidence type="ECO:0000256" key="5">
    <source>
        <dbReference type="ARBA" id="ARBA00022553"/>
    </source>
</evidence>
<dbReference type="PROSITE" id="PS50011">
    <property type="entry name" value="PROTEIN_KINASE_DOM"/>
    <property type="match status" value="1"/>
</dbReference>
<feature type="domain" description="Protein kinase" evidence="16">
    <location>
        <begin position="4"/>
        <end position="285"/>
    </location>
</feature>
<dbReference type="AlphaFoldDB" id="A0A2H5PMH3"/>
<evidence type="ECO:0000256" key="13">
    <source>
        <dbReference type="ARBA" id="ARBA00048367"/>
    </source>
</evidence>
<evidence type="ECO:0000256" key="14">
    <source>
        <dbReference type="PROSITE-ProRule" id="PRU10141"/>
    </source>
</evidence>
<dbReference type="InterPro" id="IPR050117">
    <property type="entry name" value="MAPK"/>
</dbReference>
<evidence type="ECO:0000256" key="1">
    <source>
        <dbReference type="ARBA" id="ARBA00006485"/>
    </source>
</evidence>
<keyword evidence="4 15" id="KW-0723">Serine/threonine-protein kinase</keyword>